<dbReference type="STRING" id="37001.A0A1A9X3D9"/>
<dbReference type="GO" id="GO:0000122">
    <property type="term" value="P:negative regulation of transcription by RNA polymerase II"/>
    <property type="evidence" value="ECO:0007669"/>
    <property type="project" value="TreeGrafter"/>
</dbReference>
<keyword evidence="6" id="KW-0539">Nucleus</keyword>
<reference evidence="11" key="2">
    <citation type="submission" date="2020-05" db="UniProtKB">
        <authorList>
            <consortium name="EnsemblMetazoa"/>
        </authorList>
    </citation>
    <scope>IDENTIFICATION</scope>
    <source>
        <strain evidence="11">IAEA</strain>
    </source>
</reference>
<sequence length="429" mass="48882">MVFFICNDCGESIKKPSVEKHYSTKCRNREKNVTCMDCQKDFHGEDYVAHTKCITEAEKYSGKDYVPKENSGQRKQDTWIDIVRSILASADYQLSAQTREIFQRLETYENVPRKKAKFENFIANCLRIPLKKAKPVWEILEKELEKMKQAKQQELAAPKAAKVNLAEAKNPFRSETLAEKDSNANGDVLLSVDKNKKPDMDGESSFNNAISSTENVNDAQQPTIKNKKGKRKPDINGENSLNFIPQNEKNAHVNQEPVTKKKKKEQELIPQPANQNPEAANAEIAADKAHFEWSTILEKIVAKHPSDGITLEKLKLKLLKKYKTKFLIEDMSQKQQKKFDKKFYKYLEKCPAVQTTENAGKIASIAQKRFELTSILKMKFLNIFVLFGLIAMLGTLTTGVLSEPLPQPRGRPATTRRPKNDNDDTGEKR</sequence>
<keyword evidence="5" id="KW-0862">Zinc</keyword>
<dbReference type="VEuPathDB" id="VectorBase:GBRI042818"/>
<evidence type="ECO:0000313" key="12">
    <source>
        <dbReference type="Proteomes" id="UP000091820"/>
    </source>
</evidence>
<dbReference type="SUPFAM" id="SSF57667">
    <property type="entry name" value="beta-beta-alpha zinc fingers"/>
    <property type="match status" value="2"/>
</dbReference>
<evidence type="ECO:0000256" key="1">
    <source>
        <dbReference type="ARBA" id="ARBA00004123"/>
    </source>
</evidence>
<feature type="region of interest" description="Disordered" evidence="8">
    <location>
        <begin position="214"/>
        <end position="263"/>
    </location>
</feature>
<dbReference type="InterPro" id="IPR039999">
    <property type="entry name" value="LYAR"/>
</dbReference>
<dbReference type="GO" id="GO:0008270">
    <property type="term" value="F:zinc ion binding"/>
    <property type="evidence" value="ECO:0007669"/>
    <property type="project" value="UniProtKB-KW"/>
</dbReference>
<keyword evidence="9" id="KW-0812">Transmembrane</keyword>
<feature type="compositionally biased region" description="Basic and acidic residues" evidence="8">
    <location>
        <begin position="418"/>
        <end position="429"/>
    </location>
</feature>
<feature type="domain" description="Zinc finger C2H2 LYAR-type" evidence="10">
    <location>
        <begin position="33"/>
        <end position="60"/>
    </location>
</feature>
<dbReference type="InterPro" id="IPR036236">
    <property type="entry name" value="Znf_C2H2_sf"/>
</dbReference>
<dbReference type="PANTHER" id="PTHR13100:SF10">
    <property type="entry name" value="CELL GROWTH-REGULATING NUCLEOLAR PROTEIN"/>
    <property type="match status" value="1"/>
</dbReference>
<dbReference type="AlphaFoldDB" id="A0A1A9X3D9"/>
<dbReference type="Proteomes" id="UP000091820">
    <property type="component" value="Unassembled WGS sequence"/>
</dbReference>
<feature type="region of interest" description="Disordered" evidence="8">
    <location>
        <begin position="401"/>
        <end position="429"/>
    </location>
</feature>
<evidence type="ECO:0000313" key="11">
    <source>
        <dbReference type="EnsemblMetazoa" id="GBRI042818-PA"/>
    </source>
</evidence>
<accession>A0A1A9X3D9</accession>
<evidence type="ECO:0000256" key="2">
    <source>
        <dbReference type="ARBA" id="ARBA00022723"/>
    </source>
</evidence>
<dbReference type="PROSITE" id="PS51804">
    <property type="entry name" value="ZF_C2HC_LYAR"/>
    <property type="match status" value="2"/>
</dbReference>
<keyword evidence="9" id="KW-0472">Membrane</keyword>
<name>A0A1A9X3D9_9MUSC</name>
<keyword evidence="3" id="KW-0677">Repeat</keyword>
<feature type="transmembrane region" description="Helical" evidence="9">
    <location>
        <begin position="380"/>
        <end position="401"/>
    </location>
</feature>
<evidence type="ECO:0000256" key="8">
    <source>
        <dbReference type="SAM" id="MobiDB-lite"/>
    </source>
</evidence>
<organism evidence="11 12">
    <name type="scientific">Glossina brevipalpis</name>
    <dbReference type="NCBI Taxonomy" id="37001"/>
    <lineage>
        <taxon>Eukaryota</taxon>
        <taxon>Metazoa</taxon>
        <taxon>Ecdysozoa</taxon>
        <taxon>Arthropoda</taxon>
        <taxon>Hexapoda</taxon>
        <taxon>Insecta</taxon>
        <taxon>Pterygota</taxon>
        <taxon>Neoptera</taxon>
        <taxon>Endopterygota</taxon>
        <taxon>Diptera</taxon>
        <taxon>Brachycera</taxon>
        <taxon>Muscomorpha</taxon>
        <taxon>Hippoboscoidea</taxon>
        <taxon>Glossinidae</taxon>
        <taxon>Glossina</taxon>
    </lineage>
</organism>
<dbReference type="InterPro" id="IPR014898">
    <property type="entry name" value="Znf_C2H2_LYAR"/>
</dbReference>
<dbReference type="Pfam" id="PF08790">
    <property type="entry name" value="zf-LYAR"/>
    <property type="match status" value="1"/>
</dbReference>
<dbReference type="FunFam" id="3.30.1490.490:FF:000001">
    <property type="entry name" value="cell growth-regulating nucleolar protein-like"/>
    <property type="match status" value="1"/>
</dbReference>
<evidence type="ECO:0000256" key="6">
    <source>
        <dbReference type="ARBA" id="ARBA00023242"/>
    </source>
</evidence>
<dbReference type="EnsemblMetazoa" id="GBRI042818-RA">
    <property type="protein sequence ID" value="GBRI042818-PA"/>
    <property type="gene ID" value="GBRI042818"/>
</dbReference>
<protein>
    <recommendedName>
        <fullName evidence="10">Zinc finger C2H2 LYAR-type domain-containing protein</fullName>
    </recommendedName>
</protein>
<keyword evidence="9" id="KW-1133">Transmembrane helix</keyword>
<dbReference type="PANTHER" id="PTHR13100">
    <property type="entry name" value="CELL GROWTH-REGULATING NUCLEOLAR PROTEIN LYAR"/>
    <property type="match status" value="1"/>
</dbReference>
<dbReference type="GO" id="GO:0003677">
    <property type="term" value="F:DNA binding"/>
    <property type="evidence" value="ECO:0007669"/>
    <property type="project" value="InterPro"/>
</dbReference>
<dbReference type="GO" id="GO:0006364">
    <property type="term" value="P:rRNA processing"/>
    <property type="evidence" value="ECO:0007669"/>
    <property type="project" value="TreeGrafter"/>
</dbReference>
<keyword evidence="4 7" id="KW-0863">Zinc-finger</keyword>
<evidence type="ECO:0000256" key="7">
    <source>
        <dbReference type="PROSITE-ProRule" id="PRU01145"/>
    </source>
</evidence>
<evidence type="ECO:0000256" key="4">
    <source>
        <dbReference type="ARBA" id="ARBA00022771"/>
    </source>
</evidence>
<dbReference type="Gene3D" id="3.30.1490.490">
    <property type="match status" value="1"/>
</dbReference>
<proteinExistence type="predicted"/>
<feature type="compositionally biased region" description="Polar residues" evidence="8">
    <location>
        <begin position="237"/>
        <end position="257"/>
    </location>
</feature>
<evidence type="ECO:0000256" key="5">
    <source>
        <dbReference type="ARBA" id="ARBA00022833"/>
    </source>
</evidence>
<evidence type="ECO:0000259" key="10">
    <source>
        <dbReference type="Pfam" id="PF08790"/>
    </source>
</evidence>
<evidence type="ECO:0000256" key="3">
    <source>
        <dbReference type="ARBA" id="ARBA00022737"/>
    </source>
</evidence>
<dbReference type="GO" id="GO:0005730">
    <property type="term" value="C:nucleolus"/>
    <property type="evidence" value="ECO:0007669"/>
    <property type="project" value="TreeGrafter"/>
</dbReference>
<evidence type="ECO:0000256" key="9">
    <source>
        <dbReference type="SAM" id="Phobius"/>
    </source>
</evidence>
<keyword evidence="12" id="KW-1185">Reference proteome</keyword>
<feature type="compositionally biased region" description="Polar residues" evidence="8">
    <location>
        <begin position="214"/>
        <end position="224"/>
    </location>
</feature>
<reference evidence="12" key="1">
    <citation type="submission" date="2014-03" db="EMBL/GenBank/DDBJ databases">
        <authorList>
            <person name="Aksoy S."/>
            <person name="Warren W."/>
            <person name="Wilson R.K."/>
        </authorList>
    </citation>
    <scope>NUCLEOTIDE SEQUENCE [LARGE SCALE GENOMIC DNA]</scope>
    <source>
        <strain evidence="12">IAEA</strain>
    </source>
</reference>
<keyword evidence="2" id="KW-0479">Metal-binding</keyword>
<comment type="subcellular location">
    <subcellularLocation>
        <location evidence="1">Nucleus</location>
    </subcellularLocation>
</comment>